<name>A0A0D6MK65_9PROT</name>
<accession>A0A0D6MK65</accession>
<reference evidence="2 3" key="1">
    <citation type="submission" date="2012-10" db="EMBL/GenBank/DDBJ databases">
        <title>Genome sequencing of Tanticharoenia sakaeratensis NBRC 103193.</title>
        <authorList>
            <person name="Azuma Y."/>
            <person name="Hadano H."/>
            <person name="Hirakawa H."/>
            <person name="Matsushita K."/>
        </authorList>
    </citation>
    <scope>NUCLEOTIDE SEQUENCE [LARGE SCALE GENOMIC DNA]</scope>
    <source>
        <strain evidence="2 3">NBRC 103193</strain>
    </source>
</reference>
<gene>
    <name evidence="2" type="ORF">Tasa_012_006</name>
</gene>
<dbReference type="OrthoDB" id="7280352at2"/>
<protein>
    <recommendedName>
        <fullName evidence="4">Lipoprotein</fullName>
    </recommendedName>
</protein>
<dbReference type="RefSeq" id="WP_048848192.1">
    <property type="nucleotide sequence ID" value="NZ_BALE01000012.1"/>
</dbReference>
<keyword evidence="1" id="KW-0732">Signal</keyword>
<organism evidence="2 3">
    <name type="scientific">Tanticharoenia sakaeratensis NBRC 103193</name>
    <dbReference type="NCBI Taxonomy" id="1231623"/>
    <lineage>
        <taxon>Bacteria</taxon>
        <taxon>Pseudomonadati</taxon>
        <taxon>Pseudomonadota</taxon>
        <taxon>Alphaproteobacteria</taxon>
        <taxon>Acetobacterales</taxon>
        <taxon>Acetobacteraceae</taxon>
        <taxon>Tanticharoenia</taxon>
    </lineage>
</organism>
<keyword evidence="3" id="KW-1185">Reference proteome</keyword>
<sequence length="132" mass="13735">MFPRLLPSAAILLAASLGLAACSSGPPDPARDPIGIWTGALVTDDGTCPTERNSTLQISARDVSFTPGDGSIVLKGHRGADPNKYHAQLLLQDANHHPLAMVFNGLPVGQAIGGTYGTPSCRAHVTLTRPKD</sequence>
<dbReference type="Proteomes" id="UP000032679">
    <property type="component" value="Unassembled WGS sequence"/>
</dbReference>
<evidence type="ECO:0000313" key="3">
    <source>
        <dbReference type="Proteomes" id="UP000032679"/>
    </source>
</evidence>
<comment type="caution">
    <text evidence="2">The sequence shown here is derived from an EMBL/GenBank/DDBJ whole genome shotgun (WGS) entry which is preliminary data.</text>
</comment>
<evidence type="ECO:0008006" key="4">
    <source>
        <dbReference type="Google" id="ProtNLM"/>
    </source>
</evidence>
<proteinExistence type="predicted"/>
<dbReference type="AlphaFoldDB" id="A0A0D6MK65"/>
<feature type="signal peptide" evidence="1">
    <location>
        <begin position="1"/>
        <end position="20"/>
    </location>
</feature>
<dbReference type="PROSITE" id="PS51257">
    <property type="entry name" value="PROKAR_LIPOPROTEIN"/>
    <property type="match status" value="1"/>
</dbReference>
<evidence type="ECO:0000256" key="1">
    <source>
        <dbReference type="SAM" id="SignalP"/>
    </source>
</evidence>
<feature type="chain" id="PRO_5002307909" description="Lipoprotein" evidence="1">
    <location>
        <begin position="21"/>
        <end position="132"/>
    </location>
</feature>
<evidence type="ECO:0000313" key="2">
    <source>
        <dbReference type="EMBL" id="GAN53830.1"/>
    </source>
</evidence>
<dbReference type="EMBL" id="BALE01000012">
    <property type="protein sequence ID" value="GAN53830.1"/>
    <property type="molecule type" value="Genomic_DNA"/>
</dbReference>